<name>A0A803NXI2_CANSA</name>
<evidence type="ECO:0000313" key="3">
    <source>
        <dbReference type="Proteomes" id="UP000596661"/>
    </source>
</evidence>
<dbReference type="OMA" id="KQFIFGP"/>
<dbReference type="EnsemblPlants" id="evm.model.02.2405">
    <property type="protein sequence ID" value="cds.evm.model.02.2405"/>
    <property type="gene ID" value="evm.TU.02.2405"/>
</dbReference>
<dbReference type="EMBL" id="UZAU01000235">
    <property type="status" value="NOT_ANNOTATED_CDS"/>
    <property type="molecule type" value="Genomic_DNA"/>
</dbReference>
<proteinExistence type="predicted"/>
<dbReference type="AlphaFoldDB" id="A0A803NXI2"/>
<evidence type="ECO:0000313" key="2">
    <source>
        <dbReference type="EnsemblPlants" id="cds.evm.model.02.2405"/>
    </source>
</evidence>
<dbReference type="PANTHER" id="PTHR37696:SF1">
    <property type="entry name" value="ADENYLOSUCCINATE SYNTHETASE-RELATED"/>
    <property type="match status" value="1"/>
</dbReference>
<protein>
    <submittedName>
        <fullName evidence="2">Uncharacterized protein</fullName>
    </submittedName>
</protein>
<accession>A0A803NXI2</accession>
<dbReference type="Gramene" id="evm.model.02.2405">
    <property type="protein sequence ID" value="cds.evm.model.02.2405"/>
    <property type="gene ID" value="evm.TU.02.2405"/>
</dbReference>
<evidence type="ECO:0000256" key="1">
    <source>
        <dbReference type="SAM" id="MobiDB-lite"/>
    </source>
</evidence>
<feature type="region of interest" description="Disordered" evidence="1">
    <location>
        <begin position="55"/>
        <end position="80"/>
    </location>
</feature>
<dbReference type="OrthoDB" id="1635687at2759"/>
<keyword evidence="3" id="KW-1185">Reference proteome</keyword>
<sequence>MMNPRTDKLVRRTTMVATVTASYFLLTADYGSEPNALDPVKKAIKSAENSVKGYIFGPNTQSEENQVEKLGSDNNTKKQP</sequence>
<dbReference type="Proteomes" id="UP000596661">
    <property type="component" value="Chromosome 2"/>
</dbReference>
<organism evidence="2 3">
    <name type="scientific">Cannabis sativa</name>
    <name type="common">Hemp</name>
    <name type="synonym">Marijuana</name>
    <dbReference type="NCBI Taxonomy" id="3483"/>
    <lineage>
        <taxon>Eukaryota</taxon>
        <taxon>Viridiplantae</taxon>
        <taxon>Streptophyta</taxon>
        <taxon>Embryophyta</taxon>
        <taxon>Tracheophyta</taxon>
        <taxon>Spermatophyta</taxon>
        <taxon>Magnoliopsida</taxon>
        <taxon>eudicotyledons</taxon>
        <taxon>Gunneridae</taxon>
        <taxon>Pentapetalae</taxon>
        <taxon>rosids</taxon>
        <taxon>fabids</taxon>
        <taxon>Rosales</taxon>
        <taxon>Cannabaceae</taxon>
        <taxon>Cannabis</taxon>
    </lineage>
</organism>
<reference evidence="2" key="1">
    <citation type="submission" date="2018-11" db="EMBL/GenBank/DDBJ databases">
        <authorList>
            <person name="Grassa J C."/>
        </authorList>
    </citation>
    <scope>NUCLEOTIDE SEQUENCE [LARGE SCALE GENOMIC DNA]</scope>
</reference>
<reference evidence="2" key="2">
    <citation type="submission" date="2021-03" db="UniProtKB">
        <authorList>
            <consortium name="EnsemblPlants"/>
        </authorList>
    </citation>
    <scope>IDENTIFICATION</scope>
</reference>
<dbReference type="PANTHER" id="PTHR37696">
    <property type="entry name" value="ADENYLOSUCCINATE SYNTHETASE-RELATED"/>
    <property type="match status" value="1"/>
</dbReference>